<dbReference type="InterPro" id="IPR050194">
    <property type="entry name" value="Glycosyltransferase_grp1"/>
</dbReference>
<dbReference type="Gene3D" id="3.40.50.2000">
    <property type="entry name" value="Glycogen Phosphorylase B"/>
    <property type="match status" value="2"/>
</dbReference>
<dbReference type="AlphaFoldDB" id="A0A6J4SI60"/>
<dbReference type="Pfam" id="PF13439">
    <property type="entry name" value="Glyco_transf_4"/>
    <property type="match status" value="1"/>
</dbReference>
<evidence type="ECO:0000259" key="3">
    <source>
        <dbReference type="Pfam" id="PF00534"/>
    </source>
</evidence>
<evidence type="ECO:0000256" key="1">
    <source>
        <dbReference type="ARBA" id="ARBA00022676"/>
    </source>
</evidence>
<dbReference type="PANTHER" id="PTHR45947:SF3">
    <property type="entry name" value="SULFOQUINOVOSYL TRANSFERASE SQD2"/>
    <property type="match status" value="1"/>
</dbReference>
<reference evidence="5" key="1">
    <citation type="submission" date="2020-02" db="EMBL/GenBank/DDBJ databases">
        <authorList>
            <person name="Meier V. D."/>
        </authorList>
    </citation>
    <scope>NUCLEOTIDE SEQUENCE</scope>
    <source>
        <strain evidence="5">AVDCRST_MAG30</strain>
    </source>
</reference>
<dbReference type="InterPro" id="IPR028098">
    <property type="entry name" value="Glyco_trans_4-like_N"/>
</dbReference>
<gene>
    <name evidence="5" type="ORF">AVDCRST_MAG30-1669</name>
</gene>
<name>A0A6J4SI60_9ACTN</name>
<dbReference type="EMBL" id="CADCVS010000225">
    <property type="protein sequence ID" value="CAA9496467.1"/>
    <property type="molecule type" value="Genomic_DNA"/>
</dbReference>
<organism evidence="5">
    <name type="scientific">uncultured Solirubrobacteraceae bacterium</name>
    <dbReference type="NCBI Taxonomy" id="1162706"/>
    <lineage>
        <taxon>Bacteria</taxon>
        <taxon>Bacillati</taxon>
        <taxon>Actinomycetota</taxon>
        <taxon>Thermoleophilia</taxon>
        <taxon>Solirubrobacterales</taxon>
        <taxon>Solirubrobacteraceae</taxon>
        <taxon>environmental samples</taxon>
    </lineage>
</organism>
<keyword evidence="2 5" id="KW-0808">Transferase</keyword>
<keyword evidence="1" id="KW-0328">Glycosyltransferase</keyword>
<dbReference type="GO" id="GO:0016757">
    <property type="term" value="F:glycosyltransferase activity"/>
    <property type="evidence" value="ECO:0007669"/>
    <property type="project" value="UniProtKB-KW"/>
</dbReference>
<dbReference type="GO" id="GO:1901137">
    <property type="term" value="P:carbohydrate derivative biosynthetic process"/>
    <property type="evidence" value="ECO:0007669"/>
    <property type="project" value="UniProtKB-ARBA"/>
</dbReference>
<feature type="domain" description="Glycosyl transferase family 1" evidence="3">
    <location>
        <begin position="199"/>
        <end position="342"/>
    </location>
</feature>
<evidence type="ECO:0000313" key="5">
    <source>
        <dbReference type="EMBL" id="CAA9496467.1"/>
    </source>
</evidence>
<dbReference type="PANTHER" id="PTHR45947">
    <property type="entry name" value="SULFOQUINOVOSYL TRANSFERASE SQD2"/>
    <property type="match status" value="1"/>
</dbReference>
<sequence length="371" mass="39459">MTGRAAIVHEWLTVPGGSEKVVLSILELLPQAEIFTSVYDPAPWPRAITDRPVHTSFLNRIPRAEQIYPKLLPLMNAAFESFDLTGFDVVVSSSHSCAKNVITGPNTLHVCYCHTPMRHAWEPRFLAGEDLGPAARLAAAALGGRLRRQDLAGASRPDVFVANSSHVAARIAKYYRRDAVVIHPPVAVAPGLATPRAPDDYYLVFGRLVPYKRADLAVAACASLGRRVKVVGDGRAIESVRAVAGPDAEFLGAVDDAELPALMAGARALIFAGEEDFGIVPVEAQAAGVPVIAYGVGGVRDSVIDGQTGVFFAEQTVESCAAGILAFEDVEGELEEQAIRANAERFAPHRFAEAFTALLAEHGADHPAGVA</sequence>
<feature type="domain" description="Glycosyltransferase subfamily 4-like N-terminal" evidence="4">
    <location>
        <begin position="15"/>
        <end position="186"/>
    </location>
</feature>
<proteinExistence type="predicted"/>
<evidence type="ECO:0000256" key="2">
    <source>
        <dbReference type="ARBA" id="ARBA00022679"/>
    </source>
</evidence>
<accession>A0A6J4SI60</accession>
<dbReference type="SUPFAM" id="SSF53756">
    <property type="entry name" value="UDP-Glycosyltransferase/glycogen phosphorylase"/>
    <property type="match status" value="1"/>
</dbReference>
<protein>
    <submittedName>
        <fullName evidence="5">Glycosyltransferase</fullName>
    </submittedName>
</protein>
<evidence type="ECO:0000259" key="4">
    <source>
        <dbReference type="Pfam" id="PF13439"/>
    </source>
</evidence>
<dbReference type="InterPro" id="IPR001296">
    <property type="entry name" value="Glyco_trans_1"/>
</dbReference>
<dbReference type="Pfam" id="PF00534">
    <property type="entry name" value="Glycos_transf_1"/>
    <property type="match status" value="1"/>
</dbReference>